<organism evidence="1 2">
    <name type="scientific">Dermacentor silvarum</name>
    <name type="common">Tick</name>
    <dbReference type="NCBI Taxonomy" id="543639"/>
    <lineage>
        <taxon>Eukaryota</taxon>
        <taxon>Metazoa</taxon>
        <taxon>Ecdysozoa</taxon>
        <taxon>Arthropoda</taxon>
        <taxon>Chelicerata</taxon>
        <taxon>Arachnida</taxon>
        <taxon>Acari</taxon>
        <taxon>Parasitiformes</taxon>
        <taxon>Ixodida</taxon>
        <taxon>Ixodoidea</taxon>
        <taxon>Ixodidae</taxon>
        <taxon>Rhipicephalinae</taxon>
        <taxon>Dermacentor</taxon>
    </lineage>
</organism>
<gene>
    <name evidence="1" type="ORF">HPB49_021489</name>
</gene>
<protein>
    <submittedName>
        <fullName evidence="1">Uncharacterized protein</fullName>
    </submittedName>
</protein>
<evidence type="ECO:0000313" key="1">
    <source>
        <dbReference type="EMBL" id="KAH7946211.1"/>
    </source>
</evidence>
<proteinExistence type="predicted"/>
<reference evidence="1" key="1">
    <citation type="submission" date="2020-05" db="EMBL/GenBank/DDBJ databases">
        <title>Large-scale comparative analyses of tick genomes elucidate their genetic diversity and vector capacities.</title>
        <authorList>
            <person name="Jia N."/>
            <person name="Wang J."/>
            <person name="Shi W."/>
            <person name="Du L."/>
            <person name="Sun Y."/>
            <person name="Zhan W."/>
            <person name="Jiang J."/>
            <person name="Wang Q."/>
            <person name="Zhang B."/>
            <person name="Ji P."/>
            <person name="Sakyi L.B."/>
            <person name="Cui X."/>
            <person name="Yuan T."/>
            <person name="Jiang B."/>
            <person name="Yang W."/>
            <person name="Lam T.T.-Y."/>
            <person name="Chang Q."/>
            <person name="Ding S."/>
            <person name="Wang X."/>
            <person name="Zhu J."/>
            <person name="Ruan X."/>
            <person name="Zhao L."/>
            <person name="Wei J."/>
            <person name="Que T."/>
            <person name="Du C."/>
            <person name="Cheng J."/>
            <person name="Dai P."/>
            <person name="Han X."/>
            <person name="Huang E."/>
            <person name="Gao Y."/>
            <person name="Liu J."/>
            <person name="Shao H."/>
            <person name="Ye R."/>
            <person name="Li L."/>
            <person name="Wei W."/>
            <person name="Wang X."/>
            <person name="Wang C."/>
            <person name="Yang T."/>
            <person name="Huo Q."/>
            <person name="Li W."/>
            <person name="Guo W."/>
            <person name="Chen H."/>
            <person name="Zhou L."/>
            <person name="Ni X."/>
            <person name="Tian J."/>
            <person name="Zhou Y."/>
            <person name="Sheng Y."/>
            <person name="Liu T."/>
            <person name="Pan Y."/>
            <person name="Xia L."/>
            <person name="Li J."/>
            <person name="Zhao F."/>
            <person name="Cao W."/>
        </authorList>
    </citation>
    <scope>NUCLEOTIDE SEQUENCE</scope>
    <source>
        <strain evidence="1">Dsil-2018</strain>
    </source>
</reference>
<sequence>MPELLTLSLNGLWLVAGTLLVFLEPGAVRVSAQVDYEVQEADETPSSILAGWYDISRLMVSLLVAKPENADLISALVSTNALNVDFIDLMDRFWSQQPSVFFFILLNICYMIALAIGAPLYFWARNRDMMGGDRTQDINEGYKFVLQALTIAFIICIAIVGLTLTITILTVYFQAPLVTGPRTGLFADLRSVGTYARALGQDLLNLTDAQAKLLRRIHNATEPSHLVQLIYEFFLPQVESSTILMNMNSSQRLHTLAELAQKHSRVSSMLHAVEALKPALQKNITRFIATNFVEKYNAEITVALKEVPKALSFITRTARHIEEDLNTFLKSLGSFIYRFDDESRGSLTALFGIRFLYYGSASVIVCVVLLLFFAISFLVGVATHDDTVAPTKRSMISERSGDALLLGIGMNSAFGFFVVLFTMIVMIIGILAEGYVCEPYRDLVRTQMPDSVSASVLDAVWDTVWSRKTRGKYFADLIPGHWFLNCDSDKRSIDLLPTSLKNRVQAVHNSSAAFARALSKVEVSLEHVLPGKGPVGMSQPHYEQLKSWLADTTQQISVLWANSMKDEVAVELPKTDSESVECMQLFNVYDDAFRSFCELTLKNHNGWWLAMYVCLMLLGAMAVMSHHASRYFLKMVNYTYDGSEVESTSSEEGSSAKGDKSLSGSDISVSGGKNSKHKAASGKDLKASNAPTAVEPAKDMKSEDEQGRRYAQDY</sequence>
<keyword evidence="2" id="KW-1185">Reference proteome</keyword>
<dbReference type="Proteomes" id="UP000821865">
    <property type="component" value="Chromosome 6"/>
</dbReference>
<name>A0ACB8CMR2_DERSI</name>
<dbReference type="EMBL" id="CM023475">
    <property type="protein sequence ID" value="KAH7946211.1"/>
    <property type="molecule type" value="Genomic_DNA"/>
</dbReference>
<comment type="caution">
    <text evidence="1">The sequence shown here is derived from an EMBL/GenBank/DDBJ whole genome shotgun (WGS) entry which is preliminary data.</text>
</comment>
<accession>A0ACB8CMR2</accession>
<evidence type="ECO:0000313" key="2">
    <source>
        <dbReference type="Proteomes" id="UP000821865"/>
    </source>
</evidence>